<dbReference type="HOGENOM" id="CLU_1657094_0_0_11"/>
<dbReference type="Proteomes" id="UP000016498">
    <property type="component" value="Unassembled WGS sequence"/>
</dbReference>
<comment type="caution">
    <text evidence="1">The sequence shown here is derived from an EMBL/GenBank/DDBJ whole genome shotgun (WGS) entry which is preliminary data.</text>
</comment>
<protein>
    <submittedName>
        <fullName evidence="1">Uncharacterized protein</fullName>
    </submittedName>
</protein>
<name>U1PPZ7_9ACTO</name>
<evidence type="ECO:0000313" key="1">
    <source>
        <dbReference type="EMBL" id="ERH18210.1"/>
    </source>
</evidence>
<reference evidence="1 2" key="1">
    <citation type="submission" date="2013-06" db="EMBL/GenBank/DDBJ databases">
        <authorList>
            <person name="Weinstock G."/>
            <person name="Sodergren E."/>
            <person name="Lobos E.A."/>
            <person name="Fulton L."/>
            <person name="Fulton R."/>
            <person name="Courtney L."/>
            <person name="Fronick C."/>
            <person name="O'Laughlin M."/>
            <person name="Godfrey J."/>
            <person name="Wilson R.M."/>
            <person name="Miner T."/>
            <person name="Farmer C."/>
            <person name="Delehaunty K."/>
            <person name="Cordes M."/>
            <person name="Minx P."/>
            <person name="Tomlinson C."/>
            <person name="Chen J."/>
            <person name="Wollam A."/>
            <person name="Pepin K.H."/>
            <person name="Bhonagiri V."/>
            <person name="Zhang X."/>
            <person name="Warren W."/>
            <person name="Mitreva M."/>
            <person name="Mardis E.R."/>
            <person name="Wilson R.K."/>
        </authorList>
    </citation>
    <scope>NUCLEOTIDE SEQUENCE [LARGE SCALE GENOMIC DNA]</scope>
    <source>
        <strain evidence="1 2">F0510</strain>
    </source>
</reference>
<dbReference type="EMBL" id="AWSD01000208">
    <property type="protein sequence ID" value="ERH18210.1"/>
    <property type="molecule type" value="Genomic_DNA"/>
</dbReference>
<proteinExistence type="predicted"/>
<sequence>MSRRKPSKIDWSHGPVQCVAQGCTTMLRPNNQRAEGQWADTVQHKGHGMCFKHWQADIAEEKLSERLRTRSGSPEMRIRGSAAAVFWPLPAEGTWLGREKRDLESWARTELERLSYRVMGRAVFTVHHGRTPFISAILRVRDIPLHRFSRATRTAVAAA</sequence>
<organism evidence="1 2">
    <name type="scientific">Actinomyces johnsonii F0510</name>
    <dbReference type="NCBI Taxonomy" id="1227262"/>
    <lineage>
        <taxon>Bacteria</taxon>
        <taxon>Bacillati</taxon>
        <taxon>Actinomycetota</taxon>
        <taxon>Actinomycetes</taxon>
        <taxon>Actinomycetales</taxon>
        <taxon>Actinomycetaceae</taxon>
        <taxon>Actinomyces</taxon>
    </lineage>
</organism>
<accession>U1PPZ7</accession>
<dbReference type="PROSITE" id="PS51257">
    <property type="entry name" value="PROKAR_LIPOPROTEIN"/>
    <property type="match status" value="1"/>
</dbReference>
<evidence type="ECO:0000313" key="2">
    <source>
        <dbReference type="Proteomes" id="UP000016498"/>
    </source>
</evidence>
<dbReference type="AlphaFoldDB" id="U1PPZ7"/>
<gene>
    <name evidence="1" type="ORF">HMPREF1549_01920</name>
</gene>